<dbReference type="AlphaFoldDB" id="A0AAD9KI99"/>
<evidence type="ECO:0000256" key="6">
    <source>
        <dbReference type="ARBA" id="ARBA00023242"/>
    </source>
</evidence>
<dbReference type="SMART" id="SM00526">
    <property type="entry name" value="H15"/>
    <property type="match status" value="1"/>
</dbReference>
<feature type="region of interest" description="Disordered" evidence="8">
    <location>
        <begin position="110"/>
        <end position="193"/>
    </location>
</feature>
<dbReference type="InterPro" id="IPR036390">
    <property type="entry name" value="WH_DNA-bd_sf"/>
</dbReference>
<reference evidence="10" key="1">
    <citation type="journal article" date="2023" name="Mol. Biol. Evol.">
        <title>Third-Generation Sequencing Reveals the Adaptive Role of the Epigenome in Three Deep-Sea Polychaetes.</title>
        <authorList>
            <person name="Perez M."/>
            <person name="Aroh O."/>
            <person name="Sun Y."/>
            <person name="Lan Y."/>
            <person name="Juniper S.K."/>
            <person name="Young C.R."/>
            <person name="Angers B."/>
            <person name="Qian P.Y."/>
        </authorList>
    </citation>
    <scope>NUCLEOTIDE SEQUENCE</scope>
    <source>
        <strain evidence="10">R07B-5</strain>
    </source>
</reference>
<sequence>MSSSRLATAPSPTSSRISARKVSSNTSSSKSHPPVSEMVNKALLGIKARGGSSMTAIKKYITDTYRVDGDKMKPYIKRYVKGALETGKLVQTKGQGAAGSFRLGAKMLHQMTTKPSKTTKPKATKLKAKKASPKAKRSTSKTKGKPKKKLQKPMKKRASLTKAKGRSPAAKKRKPTKARRATPKKAATKKGRR</sequence>
<accession>A0AAD9KI99</accession>
<dbReference type="GO" id="GO:0005634">
    <property type="term" value="C:nucleus"/>
    <property type="evidence" value="ECO:0007669"/>
    <property type="project" value="UniProtKB-SubCell"/>
</dbReference>
<evidence type="ECO:0000313" key="11">
    <source>
        <dbReference type="Proteomes" id="UP001209878"/>
    </source>
</evidence>
<evidence type="ECO:0000256" key="3">
    <source>
        <dbReference type="ARBA" id="ARBA00004286"/>
    </source>
</evidence>
<keyword evidence="5 7" id="KW-0238">DNA-binding</keyword>
<dbReference type="InterPro" id="IPR036388">
    <property type="entry name" value="WH-like_DNA-bd_sf"/>
</dbReference>
<dbReference type="GO" id="GO:0045910">
    <property type="term" value="P:negative regulation of DNA recombination"/>
    <property type="evidence" value="ECO:0007669"/>
    <property type="project" value="TreeGrafter"/>
</dbReference>
<dbReference type="PANTHER" id="PTHR11467">
    <property type="entry name" value="HISTONE H1"/>
    <property type="match status" value="1"/>
</dbReference>
<keyword evidence="11" id="KW-1185">Reference proteome</keyword>
<evidence type="ECO:0000256" key="7">
    <source>
        <dbReference type="RuleBase" id="RU003894"/>
    </source>
</evidence>
<feature type="region of interest" description="Disordered" evidence="8">
    <location>
        <begin position="1"/>
        <end position="36"/>
    </location>
</feature>
<dbReference type="Gene3D" id="1.10.10.10">
    <property type="entry name" value="Winged helix-like DNA-binding domain superfamily/Winged helix DNA-binding domain"/>
    <property type="match status" value="1"/>
</dbReference>
<comment type="similarity">
    <text evidence="7">Belongs to the histone H1/H5 family.</text>
</comment>
<keyword evidence="6 7" id="KW-0539">Nucleus</keyword>
<dbReference type="PRINTS" id="PR00624">
    <property type="entry name" value="HISTONEH5"/>
</dbReference>
<evidence type="ECO:0000256" key="1">
    <source>
        <dbReference type="ARBA" id="ARBA00002809"/>
    </source>
</evidence>
<feature type="compositionally biased region" description="Low complexity" evidence="8">
    <location>
        <begin position="20"/>
        <end position="36"/>
    </location>
</feature>
<evidence type="ECO:0000256" key="4">
    <source>
        <dbReference type="ARBA" id="ARBA00022454"/>
    </source>
</evidence>
<proteinExistence type="inferred from homology"/>
<evidence type="ECO:0000256" key="5">
    <source>
        <dbReference type="ARBA" id="ARBA00023125"/>
    </source>
</evidence>
<dbReference type="GO" id="GO:0031492">
    <property type="term" value="F:nucleosomal DNA binding"/>
    <property type="evidence" value="ECO:0007669"/>
    <property type="project" value="TreeGrafter"/>
</dbReference>
<comment type="subcellular location">
    <subcellularLocation>
        <location evidence="3">Chromosome</location>
    </subcellularLocation>
    <subcellularLocation>
        <location evidence="2 7">Nucleus</location>
    </subcellularLocation>
</comment>
<evidence type="ECO:0000259" key="9">
    <source>
        <dbReference type="PROSITE" id="PS51504"/>
    </source>
</evidence>
<dbReference type="GO" id="GO:0000786">
    <property type="term" value="C:nucleosome"/>
    <property type="evidence" value="ECO:0007669"/>
    <property type="project" value="InterPro"/>
</dbReference>
<dbReference type="PROSITE" id="PS51504">
    <property type="entry name" value="H15"/>
    <property type="match status" value="1"/>
</dbReference>
<evidence type="ECO:0000313" key="10">
    <source>
        <dbReference type="EMBL" id="KAK2172113.1"/>
    </source>
</evidence>
<dbReference type="SUPFAM" id="SSF46785">
    <property type="entry name" value="Winged helix' DNA-binding domain"/>
    <property type="match status" value="1"/>
</dbReference>
<gene>
    <name evidence="10" type="ORF">NP493_991g00021</name>
</gene>
<dbReference type="GO" id="GO:0030527">
    <property type="term" value="F:structural constituent of chromatin"/>
    <property type="evidence" value="ECO:0007669"/>
    <property type="project" value="InterPro"/>
</dbReference>
<dbReference type="CDD" id="cd00073">
    <property type="entry name" value="H15"/>
    <property type="match status" value="1"/>
</dbReference>
<keyword evidence="4 7" id="KW-0158">Chromosome</keyword>
<dbReference type="InterPro" id="IPR005818">
    <property type="entry name" value="Histone_H1/H5_H15"/>
</dbReference>
<protein>
    <recommendedName>
        <fullName evidence="9">H15 domain-containing protein</fullName>
    </recommendedName>
</protein>
<name>A0AAD9KI99_RIDPI</name>
<dbReference type="Proteomes" id="UP001209878">
    <property type="component" value="Unassembled WGS sequence"/>
</dbReference>
<feature type="compositionally biased region" description="Basic residues" evidence="8">
    <location>
        <begin position="117"/>
        <end position="193"/>
    </location>
</feature>
<evidence type="ECO:0000256" key="2">
    <source>
        <dbReference type="ARBA" id="ARBA00004123"/>
    </source>
</evidence>
<dbReference type="PANTHER" id="PTHR11467:SF20">
    <property type="entry name" value="H15 DOMAIN-CONTAINING PROTEIN-RELATED"/>
    <property type="match status" value="1"/>
</dbReference>
<dbReference type="InterPro" id="IPR005819">
    <property type="entry name" value="H1/H5"/>
</dbReference>
<dbReference type="FunFam" id="1.10.10.10:FF:000140">
    <property type="entry name" value="Histone H1.0"/>
    <property type="match status" value="1"/>
</dbReference>
<dbReference type="GO" id="GO:0003690">
    <property type="term" value="F:double-stranded DNA binding"/>
    <property type="evidence" value="ECO:0007669"/>
    <property type="project" value="TreeGrafter"/>
</dbReference>
<dbReference type="EMBL" id="JAODUO010000991">
    <property type="protein sequence ID" value="KAK2172113.1"/>
    <property type="molecule type" value="Genomic_DNA"/>
</dbReference>
<dbReference type="GO" id="GO:0030261">
    <property type="term" value="P:chromosome condensation"/>
    <property type="evidence" value="ECO:0007669"/>
    <property type="project" value="TreeGrafter"/>
</dbReference>
<dbReference type="GO" id="GO:0006334">
    <property type="term" value="P:nucleosome assembly"/>
    <property type="evidence" value="ECO:0007669"/>
    <property type="project" value="InterPro"/>
</dbReference>
<comment type="caution">
    <text evidence="10">The sequence shown here is derived from an EMBL/GenBank/DDBJ whole genome shotgun (WGS) entry which is preliminary data.</text>
</comment>
<organism evidence="10 11">
    <name type="scientific">Ridgeia piscesae</name>
    <name type="common">Tubeworm</name>
    <dbReference type="NCBI Taxonomy" id="27915"/>
    <lineage>
        <taxon>Eukaryota</taxon>
        <taxon>Metazoa</taxon>
        <taxon>Spiralia</taxon>
        <taxon>Lophotrochozoa</taxon>
        <taxon>Annelida</taxon>
        <taxon>Polychaeta</taxon>
        <taxon>Sedentaria</taxon>
        <taxon>Canalipalpata</taxon>
        <taxon>Sabellida</taxon>
        <taxon>Siboglinidae</taxon>
        <taxon>Ridgeia</taxon>
    </lineage>
</organism>
<feature type="compositionally biased region" description="Polar residues" evidence="8">
    <location>
        <begin position="1"/>
        <end position="17"/>
    </location>
</feature>
<comment type="function">
    <text evidence="1">Histones H1 are necessary for the condensation of nucleosome chains into higher-order structures.</text>
</comment>
<dbReference type="Pfam" id="PF00538">
    <property type="entry name" value="Linker_histone"/>
    <property type="match status" value="1"/>
</dbReference>
<evidence type="ECO:0000256" key="8">
    <source>
        <dbReference type="SAM" id="MobiDB-lite"/>
    </source>
</evidence>
<feature type="domain" description="H15" evidence="9">
    <location>
        <begin position="31"/>
        <end position="105"/>
    </location>
</feature>